<keyword evidence="5" id="KW-1185">Reference proteome</keyword>
<reference evidence="4" key="2">
    <citation type="journal article" date="2023" name="BMC Genomics">
        <title>Pest status, molecular evolution, and epigenetic factors derived from the genome assembly of Frankliniella fusca, a thysanopteran phytovirus vector.</title>
        <authorList>
            <person name="Catto M.A."/>
            <person name="Labadie P.E."/>
            <person name="Jacobson A.L."/>
            <person name="Kennedy G.G."/>
            <person name="Srinivasan R."/>
            <person name="Hunt B.G."/>
        </authorList>
    </citation>
    <scope>NUCLEOTIDE SEQUENCE</scope>
    <source>
        <strain evidence="4">PL_HMW_Pooled</strain>
    </source>
</reference>
<dbReference type="GO" id="GO:0042302">
    <property type="term" value="F:structural constituent of cuticle"/>
    <property type="evidence" value="ECO:0007669"/>
    <property type="project" value="UniProtKB-UniRule"/>
</dbReference>
<sequence length="958" mass="103502">VAFRTNDWAPPDRMTGQWEVEARQDDRGGEKQKEKFLRKSKRTQDLNPGSAAPGASLYRHGYDATVQDGFPLRVTLRRAVVADEPVPVASSVRLLSLLGQPSRVATLYVVLPICTLEIQVYDCRTLVGAAQVQHRCSTGAAEIVVELASHEYDTLLAGEERPSPARIPTPQPASTMAATVGLAVSGLVVVLALGAVVTATAAAASGQPAAVVAQEEGEGPPGLGHGTPDQLKATSEDHHYAEPNYHYRYAVASRKTGDVKGAWEKRAGKDVWGAYFLRDPDGHWRTVHYEADDSGFHATVQRRPLHGRKGKLQPGELTDADQQHLDPEQQGGEGGELEEAAWQEALLAAKESASEDNHPALQKAKKYTGSADETVAAPYQLDEEPSEKTYTSMRRPAPEPEPRQQPPVDKRSYTPAPRRARPRPVSYAGAPSSTTLRPTSYSSPPTSYFAGEPPRYRDDEEAPYDSGPAATYSHPSQGDQGVSYGSSSPSASYSAEGESSYRSTTGHPQAEDERLYDESSSTDSEHTTGGGASYSGSSTAYTDRPSEEDTDDSQYDKPSERPVKSESYRVSEDYRAQDDDRDRYRSYGPGSEGEDKEQQEVPEDEDRAEGEDGESEHNPDDDHELVPEQALQGSGQVNRDAQQLHRHLQQQQQLAQLHSVHMQAAQLRVPVVPPQATPVYDARVQQGQAQHHAVMEQLLGPAWSEVASHSQLFEGNDWPGLDRPAEVTAEDTKDVPTWVKKERAKARRVQQAQGVVGPARAVAQAERERGAAKYAAAPLTAVRLSIARPTSPTPADLPEAPRPTADWGPQWSFGSKSKVRGKEDGGPFSASASVASAQQQGHQRGAAKGHNRGPVLFAQHLSASTPAGDRRAPPRGYVPPQPPAVRQPAPPGRQHAPRGVSYSGWTPVTASLQVAAPAPAPAFGDKRSPTEAQAGRQGRSRGARGSPAQAQDAWTLWS</sequence>
<dbReference type="InterPro" id="IPR031311">
    <property type="entry name" value="CHIT_BIND_RR_consensus"/>
</dbReference>
<feature type="region of interest" description="Disordered" evidence="3">
    <location>
        <begin position="349"/>
        <end position="650"/>
    </location>
</feature>
<dbReference type="Proteomes" id="UP001219518">
    <property type="component" value="Unassembled WGS sequence"/>
</dbReference>
<evidence type="ECO:0000313" key="4">
    <source>
        <dbReference type="EMBL" id="KAK3916067.1"/>
    </source>
</evidence>
<name>A0AAE1H767_9NEOP</name>
<gene>
    <name evidence="4" type="ORF">KUF71_025325</name>
</gene>
<keyword evidence="1 2" id="KW-0193">Cuticle</keyword>
<feature type="region of interest" description="Disordered" evidence="3">
    <location>
        <begin position="212"/>
        <end position="232"/>
    </location>
</feature>
<evidence type="ECO:0000256" key="2">
    <source>
        <dbReference type="PROSITE-ProRule" id="PRU00497"/>
    </source>
</evidence>
<dbReference type="PROSITE" id="PS00233">
    <property type="entry name" value="CHIT_BIND_RR_1"/>
    <property type="match status" value="1"/>
</dbReference>
<accession>A0AAE1H767</accession>
<reference evidence="4" key="1">
    <citation type="submission" date="2021-07" db="EMBL/GenBank/DDBJ databases">
        <authorList>
            <person name="Catto M.A."/>
            <person name="Jacobson A."/>
            <person name="Kennedy G."/>
            <person name="Labadie P."/>
            <person name="Hunt B.G."/>
            <person name="Srinivasan R."/>
        </authorList>
    </citation>
    <scope>NUCLEOTIDE SEQUENCE</scope>
    <source>
        <strain evidence="4">PL_HMW_Pooled</strain>
        <tissue evidence="4">Head</tissue>
    </source>
</reference>
<feature type="compositionally biased region" description="Low complexity" evidence="3">
    <location>
        <begin position="829"/>
        <end position="840"/>
    </location>
</feature>
<feature type="region of interest" description="Disordered" evidence="3">
    <location>
        <begin position="787"/>
        <end position="904"/>
    </location>
</feature>
<feature type="compositionally biased region" description="Pro residues" evidence="3">
    <location>
        <begin position="876"/>
        <end position="891"/>
    </location>
</feature>
<dbReference type="Pfam" id="PF00379">
    <property type="entry name" value="Chitin_bind_4"/>
    <property type="match status" value="1"/>
</dbReference>
<evidence type="ECO:0000313" key="5">
    <source>
        <dbReference type="Proteomes" id="UP001219518"/>
    </source>
</evidence>
<protein>
    <submittedName>
        <fullName evidence="4">Uncharacterized protein</fullName>
    </submittedName>
</protein>
<feature type="non-terminal residue" evidence="4">
    <location>
        <position position="958"/>
    </location>
</feature>
<dbReference type="PROSITE" id="PS51155">
    <property type="entry name" value="CHIT_BIND_RR_2"/>
    <property type="match status" value="1"/>
</dbReference>
<evidence type="ECO:0000256" key="1">
    <source>
        <dbReference type="ARBA" id="ARBA00022460"/>
    </source>
</evidence>
<feature type="region of interest" description="Disordered" evidence="3">
    <location>
        <begin position="1"/>
        <end position="54"/>
    </location>
</feature>
<feature type="compositionally biased region" description="Polar residues" evidence="3">
    <location>
        <begin position="631"/>
        <end position="640"/>
    </location>
</feature>
<feature type="region of interest" description="Disordered" evidence="3">
    <location>
        <begin position="916"/>
        <end position="958"/>
    </location>
</feature>
<comment type="caution">
    <text evidence="4">The sequence shown here is derived from an EMBL/GenBank/DDBJ whole genome shotgun (WGS) entry which is preliminary data.</text>
</comment>
<feature type="compositionally biased region" description="Acidic residues" evidence="3">
    <location>
        <begin position="592"/>
        <end position="614"/>
    </location>
</feature>
<feature type="compositionally biased region" description="Basic and acidic residues" evidence="3">
    <location>
        <begin position="615"/>
        <end position="626"/>
    </location>
</feature>
<feature type="compositionally biased region" description="Basic and acidic residues" evidence="3">
    <location>
        <begin position="396"/>
        <end position="412"/>
    </location>
</feature>
<proteinExistence type="predicted"/>
<feature type="compositionally biased region" description="Low complexity" evidence="3">
    <location>
        <begin position="431"/>
        <end position="447"/>
    </location>
</feature>
<feature type="compositionally biased region" description="Basic and acidic residues" evidence="3">
    <location>
        <begin position="20"/>
        <end position="37"/>
    </location>
</feature>
<dbReference type="AlphaFoldDB" id="A0AAE1H767"/>
<feature type="region of interest" description="Disordered" evidence="3">
    <location>
        <begin position="298"/>
        <end position="336"/>
    </location>
</feature>
<feature type="compositionally biased region" description="Basic and acidic residues" evidence="3">
    <location>
        <begin position="554"/>
        <end position="585"/>
    </location>
</feature>
<evidence type="ECO:0000256" key="3">
    <source>
        <dbReference type="SAM" id="MobiDB-lite"/>
    </source>
</evidence>
<dbReference type="EMBL" id="JAHWGI010000485">
    <property type="protein sequence ID" value="KAK3916067.1"/>
    <property type="molecule type" value="Genomic_DNA"/>
</dbReference>
<dbReference type="InterPro" id="IPR000618">
    <property type="entry name" value="Insect_cuticle"/>
</dbReference>
<feature type="compositionally biased region" description="Low complexity" evidence="3">
    <location>
        <begin position="483"/>
        <end position="503"/>
    </location>
</feature>
<organism evidence="4 5">
    <name type="scientific">Frankliniella fusca</name>
    <dbReference type="NCBI Taxonomy" id="407009"/>
    <lineage>
        <taxon>Eukaryota</taxon>
        <taxon>Metazoa</taxon>
        <taxon>Ecdysozoa</taxon>
        <taxon>Arthropoda</taxon>
        <taxon>Hexapoda</taxon>
        <taxon>Insecta</taxon>
        <taxon>Pterygota</taxon>
        <taxon>Neoptera</taxon>
        <taxon>Paraneoptera</taxon>
        <taxon>Thysanoptera</taxon>
        <taxon>Terebrantia</taxon>
        <taxon>Thripoidea</taxon>
        <taxon>Thripidae</taxon>
        <taxon>Frankliniella</taxon>
    </lineage>
</organism>